<dbReference type="SUPFAM" id="SSF56784">
    <property type="entry name" value="HAD-like"/>
    <property type="match status" value="1"/>
</dbReference>
<evidence type="ECO:0000256" key="7">
    <source>
        <dbReference type="ARBA" id="ARBA00022840"/>
    </source>
</evidence>
<dbReference type="NCBIfam" id="TIGR01525">
    <property type="entry name" value="ATPase-IB_hvy"/>
    <property type="match status" value="1"/>
</dbReference>
<evidence type="ECO:0000256" key="2">
    <source>
        <dbReference type="ARBA" id="ARBA00006024"/>
    </source>
</evidence>
<evidence type="ECO:0000256" key="4">
    <source>
        <dbReference type="ARBA" id="ARBA00022692"/>
    </source>
</evidence>
<dbReference type="Pfam" id="PF04945">
    <property type="entry name" value="YHS"/>
    <property type="match status" value="2"/>
</dbReference>
<dbReference type="InterPro" id="IPR044492">
    <property type="entry name" value="P_typ_ATPase_HD_dom"/>
</dbReference>
<dbReference type="InterPro" id="IPR001757">
    <property type="entry name" value="P_typ_ATPase"/>
</dbReference>
<dbReference type="NCBIfam" id="TIGR01494">
    <property type="entry name" value="ATPase_P-type"/>
    <property type="match status" value="1"/>
</dbReference>
<protein>
    <submittedName>
        <fullName evidence="13">Heavy metal translocating P-type ATPase</fullName>
    </submittedName>
</protein>
<dbReference type="GO" id="GO:0016887">
    <property type="term" value="F:ATP hydrolysis activity"/>
    <property type="evidence" value="ECO:0007669"/>
    <property type="project" value="InterPro"/>
</dbReference>
<dbReference type="Gene3D" id="2.70.150.10">
    <property type="entry name" value="Calcium-transporting ATPase, cytoplasmic transduction domain A"/>
    <property type="match status" value="1"/>
</dbReference>
<dbReference type="InterPro" id="IPR027256">
    <property type="entry name" value="P-typ_ATPase_IB"/>
</dbReference>
<feature type="transmembrane region" description="Helical" evidence="11">
    <location>
        <begin position="842"/>
        <end position="864"/>
    </location>
</feature>
<dbReference type="PROSITE" id="PS00154">
    <property type="entry name" value="ATPASE_E1_E2"/>
    <property type="match status" value="1"/>
</dbReference>
<evidence type="ECO:0000256" key="1">
    <source>
        <dbReference type="ARBA" id="ARBA00004651"/>
    </source>
</evidence>
<evidence type="ECO:0000256" key="11">
    <source>
        <dbReference type="RuleBase" id="RU362081"/>
    </source>
</evidence>
<feature type="domain" description="TRASH" evidence="12">
    <location>
        <begin position="110"/>
        <end position="147"/>
    </location>
</feature>
<keyword evidence="8" id="KW-1278">Translocase</keyword>
<dbReference type="PANTHER" id="PTHR43520:SF8">
    <property type="entry name" value="P-TYPE CU(+) TRANSPORTER"/>
    <property type="match status" value="1"/>
</dbReference>
<dbReference type="Pfam" id="PF00702">
    <property type="entry name" value="Hydrolase"/>
    <property type="match status" value="1"/>
</dbReference>
<dbReference type="SUPFAM" id="SSF81653">
    <property type="entry name" value="Calcium ATPase, transduction domain A"/>
    <property type="match status" value="1"/>
</dbReference>
<dbReference type="SFLD" id="SFLDG00002">
    <property type="entry name" value="C1.7:_P-type_atpase_like"/>
    <property type="match status" value="1"/>
</dbReference>
<dbReference type="SFLD" id="SFLDS00003">
    <property type="entry name" value="Haloacid_Dehalogenase"/>
    <property type="match status" value="1"/>
</dbReference>
<comment type="subcellular location">
    <subcellularLocation>
        <location evidence="1">Cell membrane</location>
        <topology evidence="1">Multi-pass membrane protein</topology>
    </subcellularLocation>
</comment>
<keyword evidence="9 11" id="KW-1133">Transmembrane helix</keyword>
<dbReference type="GO" id="GO:0043682">
    <property type="term" value="F:P-type divalent copper transporter activity"/>
    <property type="evidence" value="ECO:0007669"/>
    <property type="project" value="TreeGrafter"/>
</dbReference>
<dbReference type="InterPro" id="IPR011017">
    <property type="entry name" value="TRASH_dom"/>
</dbReference>
<dbReference type="InterPro" id="IPR045800">
    <property type="entry name" value="HMBD"/>
</dbReference>
<dbReference type="CDD" id="cd02094">
    <property type="entry name" value="P-type_ATPase_Cu-like"/>
    <property type="match status" value="1"/>
</dbReference>
<keyword evidence="7 11" id="KW-0067">ATP-binding</keyword>
<gene>
    <name evidence="13" type="ORF">H8K47_09875</name>
</gene>
<dbReference type="InterPro" id="IPR036412">
    <property type="entry name" value="HAD-like_sf"/>
</dbReference>
<keyword evidence="14" id="KW-1185">Reference proteome</keyword>
<dbReference type="InterPro" id="IPR023299">
    <property type="entry name" value="ATPase_P-typ_cyto_dom_N"/>
</dbReference>
<dbReference type="Pfam" id="PF19335">
    <property type="entry name" value="HMBD"/>
    <property type="match status" value="1"/>
</dbReference>
<keyword evidence="5 11" id="KW-0479">Metal-binding</keyword>
<dbReference type="GO" id="GO:0016491">
    <property type="term" value="F:oxidoreductase activity"/>
    <property type="evidence" value="ECO:0007669"/>
    <property type="project" value="InterPro"/>
</dbReference>
<dbReference type="InterPro" id="IPR009078">
    <property type="entry name" value="Ferritin-like_SF"/>
</dbReference>
<dbReference type="Pfam" id="PF00122">
    <property type="entry name" value="E1-E2_ATPase"/>
    <property type="match status" value="1"/>
</dbReference>
<comment type="caution">
    <text evidence="13">The sequence shown here is derived from an EMBL/GenBank/DDBJ whole genome shotgun (WGS) entry which is preliminary data.</text>
</comment>
<accession>A0A923I523</accession>
<dbReference type="InterPro" id="IPR012348">
    <property type="entry name" value="RNR-like"/>
</dbReference>
<evidence type="ECO:0000256" key="9">
    <source>
        <dbReference type="ARBA" id="ARBA00022989"/>
    </source>
</evidence>
<feature type="transmembrane region" description="Helical" evidence="11">
    <location>
        <begin position="817"/>
        <end position="836"/>
    </location>
</feature>
<proteinExistence type="inferred from homology"/>
<comment type="similarity">
    <text evidence="2 11">Belongs to the cation transport ATPase (P-type) (TC 3.A.3) family. Type IB subfamily.</text>
</comment>
<dbReference type="FunFam" id="2.70.150.10:FF:000020">
    <property type="entry name" value="Copper-exporting P-type ATPase A"/>
    <property type="match status" value="1"/>
</dbReference>
<dbReference type="Proteomes" id="UP000612361">
    <property type="component" value="Unassembled WGS sequence"/>
</dbReference>
<dbReference type="InterPro" id="IPR007029">
    <property type="entry name" value="YHS_dom"/>
</dbReference>
<sequence length="871" mass="92722">MHHQHQGDCCAHQPAQQNEKKYTDPVCGMQVAKSEKTTRFQGIAYYFCSPTCVSRFEAEPGRYVKTKKVIQLGQSSPAAASAAAAPASGVSSCCGGQDLMQSDALGAYTDPVCGMRVNANSAHQTTHAGQPYYFCCASCLQKFSQSPQRWLDPAQRPAAAVADPGAVYMCPMDPEIEQIGPGICPICGMALEPKEASMHEDTSELDDMTRRFRISLLLALPLLLLTMLDMVPAWSMHRLLGMQVFNWLQFVLATPVVLWLGRPFFERALSSFQSRHLNMFSLIGVGTGSAYLFSLVALISPDSLPPAFRMDGMVPLYFEAAAVIISLVLLGQVLELRARFQTSSAIKALLSLTPATALRVLPDGSEQEVALDQVQVGDVLRVKPGAHIPVDGKVQDGQSYVDESMITGEATAQAKQAGDTVAAGTLNQQGSFTLRAERVGRDTLLAGIIAMVNQAGRSRAPVQKLADAVAGWFVPAVIVIALAAFGLWAFFGPQPALANGLMAAVSVLIIACPCALGLATPISVTVGIGRGASEGILIKDAEALQLLERVNTLIIDKTGTLTEGKPRLQSFQVHPAADRQQLLSLALQLERQSEHPLAQAIVHYVVSVSLNTALPTVQLSQFEAVTGMGVRATASGQTIILGKLGYLQAQGIDTTYWQHQAQLAQQQAHTVMGLAVGQQCLALISVADSIKSSSLQAVADLQAQGLRLILMTGDNAATANAVATQLGIREVHADVRPEDKFRMVQQLQATGSVVAMAGDGINDAPALAQANVGIAMGNGTDIAMQSAHVVLVKGDLRGIAKARKLSQLSMRNIRQNLFFAFAYNLIGVPVAAGVLFPWCGILLSPMIASAAMSLSSVSVITNALRLRRARL</sequence>
<dbReference type="AlphaFoldDB" id="A0A923I523"/>
<evidence type="ECO:0000313" key="14">
    <source>
        <dbReference type="Proteomes" id="UP000612361"/>
    </source>
</evidence>
<evidence type="ECO:0000256" key="5">
    <source>
        <dbReference type="ARBA" id="ARBA00022723"/>
    </source>
</evidence>
<dbReference type="GO" id="GO:0060003">
    <property type="term" value="P:copper ion export"/>
    <property type="evidence" value="ECO:0007669"/>
    <property type="project" value="UniProtKB-ARBA"/>
</dbReference>
<dbReference type="Gene3D" id="3.40.1110.10">
    <property type="entry name" value="Calcium-transporting ATPase, cytoplasmic domain N"/>
    <property type="match status" value="1"/>
</dbReference>
<dbReference type="GO" id="GO:0005507">
    <property type="term" value="F:copper ion binding"/>
    <property type="evidence" value="ECO:0007669"/>
    <property type="project" value="TreeGrafter"/>
</dbReference>
<dbReference type="SMART" id="SM00746">
    <property type="entry name" value="TRASH"/>
    <property type="match status" value="2"/>
</dbReference>
<feature type="domain" description="TRASH" evidence="12">
    <location>
        <begin position="24"/>
        <end position="60"/>
    </location>
</feature>
<dbReference type="InterPro" id="IPR023298">
    <property type="entry name" value="ATPase_P-typ_TM_dom_sf"/>
</dbReference>
<dbReference type="SUPFAM" id="SSF81665">
    <property type="entry name" value="Calcium ATPase, transmembrane domain M"/>
    <property type="match status" value="1"/>
</dbReference>
<dbReference type="RefSeq" id="WP_186881241.1">
    <property type="nucleotide sequence ID" value="NZ_JACOGG010000009.1"/>
</dbReference>
<feature type="transmembrane region" description="Helical" evidence="11">
    <location>
        <begin position="314"/>
        <end position="334"/>
    </location>
</feature>
<dbReference type="GO" id="GO:0005886">
    <property type="term" value="C:plasma membrane"/>
    <property type="evidence" value="ECO:0007669"/>
    <property type="project" value="UniProtKB-SubCell"/>
</dbReference>
<feature type="transmembrane region" description="Helical" evidence="11">
    <location>
        <begin position="247"/>
        <end position="265"/>
    </location>
</feature>
<dbReference type="InterPro" id="IPR059000">
    <property type="entry name" value="ATPase_P-type_domA"/>
</dbReference>
<feature type="transmembrane region" description="Helical" evidence="11">
    <location>
        <begin position="469"/>
        <end position="491"/>
    </location>
</feature>
<evidence type="ECO:0000256" key="10">
    <source>
        <dbReference type="ARBA" id="ARBA00023136"/>
    </source>
</evidence>
<keyword evidence="3 11" id="KW-1003">Cell membrane</keyword>
<dbReference type="InterPro" id="IPR023214">
    <property type="entry name" value="HAD_sf"/>
</dbReference>
<dbReference type="GO" id="GO:0005524">
    <property type="term" value="F:ATP binding"/>
    <property type="evidence" value="ECO:0007669"/>
    <property type="project" value="UniProtKB-UniRule"/>
</dbReference>
<name>A0A923I523_9BURK</name>
<evidence type="ECO:0000313" key="13">
    <source>
        <dbReference type="EMBL" id="MBC3935666.1"/>
    </source>
</evidence>
<dbReference type="Gene3D" id="1.10.620.20">
    <property type="entry name" value="Ribonucleotide Reductase, subunit A"/>
    <property type="match status" value="2"/>
</dbReference>
<evidence type="ECO:0000259" key="12">
    <source>
        <dbReference type="SMART" id="SM00746"/>
    </source>
</evidence>
<dbReference type="PRINTS" id="PR00120">
    <property type="entry name" value="HATPASE"/>
</dbReference>
<dbReference type="InterPro" id="IPR008250">
    <property type="entry name" value="ATPase_P-typ_transduc_dom_A_sf"/>
</dbReference>
<evidence type="ECO:0000256" key="3">
    <source>
        <dbReference type="ARBA" id="ARBA00022475"/>
    </source>
</evidence>
<feature type="transmembrane region" description="Helical" evidence="11">
    <location>
        <begin position="214"/>
        <end position="235"/>
    </location>
</feature>
<dbReference type="EMBL" id="JACOGG010000009">
    <property type="protein sequence ID" value="MBC3935666.1"/>
    <property type="molecule type" value="Genomic_DNA"/>
</dbReference>
<dbReference type="SFLD" id="SFLDF00027">
    <property type="entry name" value="p-type_atpase"/>
    <property type="match status" value="1"/>
</dbReference>
<evidence type="ECO:0000256" key="8">
    <source>
        <dbReference type="ARBA" id="ARBA00022967"/>
    </source>
</evidence>
<reference evidence="13" key="1">
    <citation type="submission" date="2020-08" db="EMBL/GenBank/DDBJ databases">
        <title>Novel species isolated from subtropical streams in China.</title>
        <authorList>
            <person name="Lu H."/>
        </authorList>
    </citation>
    <scope>NUCLEOTIDE SEQUENCE</scope>
    <source>
        <strain evidence="13">CY7W</strain>
    </source>
</reference>
<dbReference type="GO" id="GO:0055070">
    <property type="term" value="P:copper ion homeostasis"/>
    <property type="evidence" value="ECO:0007669"/>
    <property type="project" value="TreeGrafter"/>
</dbReference>
<dbReference type="SUPFAM" id="SSF47240">
    <property type="entry name" value="Ferritin-like"/>
    <property type="match status" value="1"/>
</dbReference>
<organism evidence="13 14">
    <name type="scientific">Undibacterium rugosum</name>
    <dbReference type="NCBI Taxonomy" id="2762291"/>
    <lineage>
        <taxon>Bacteria</taxon>
        <taxon>Pseudomonadati</taxon>
        <taxon>Pseudomonadota</taxon>
        <taxon>Betaproteobacteria</taxon>
        <taxon>Burkholderiales</taxon>
        <taxon>Oxalobacteraceae</taxon>
        <taxon>Undibacterium</taxon>
    </lineage>
</organism>
<feature type="transmembrane region" description="Helical" evidence="11">
    <location>
        <begin position="497"/>
        <end position="520"/>
    </location>
</feature>
<dbReference type="PRINTS" id="PR00119">
    <property type="entry name" value="CATATPASE"/>
</dbReference>
<evidence type="ECO:0000256" key="6">
    <source>
        <dbReference type="ARBA" id="ARBA00022741"/>
    </source>
</evidence>
<keyword evidence="6 11" id="KW-0547">Nucleotide-binding</keyword>
<dbReference type="NCBIfam" id="TIGR01511">
    <property type="entry name" value="ATPase-IB1_Cu"/>
    <property type="match status" value="1"/>
</dbReference>
<dbReference type="PANTHER" id="PTHR43520">
    <property type="entry name" value="ATP7, ISOFORM B"/>
    <property type="match status" value="1"/>
</dbReference>
<keyword evidence="4 11" id="KW-0812">Transmembrane</keyword>
<keyword evidence="10 11" id="KW-0472">Membrane</keyword>
<dbReference type="InterPro" id="IPR018303">
    <property type="entry name" value="ATPase_P-typ_P_site"/>
</dbReference>
<feature type="transmembrane region" description="Helical" evidence="11">
    <location>
        <begin position="277"/>
        <end position="299"/>
    </location>
</feature>
<dbReference type="Gene3D" id="3.40.50.1000">
    <property type="entry name" value="HAD superfamily/HAD-like"/>
    <property type="match status" value="1"/>
</dbReference>